<keyword evidence="2" id="KW-1133">Transmembrane helix</keyword>
<evidence type="ECO:0000256" key="2">
    <source>
        <dbReference type="SAM" id="Phobius"/>
    </source>
</evidence>
<dbReference type="AlphaFoldDB" id="A0A382M571"/>
<keyword evidence="2" id="KW-0812">Transmembrane</keyword>
<protein>
    <recommendedName>
        <fullName evidence="4">Transmembrane protein</fullName>
    </recommendedName>
</protein>
<name>A0A382M571_9ZZZZ</name>
<sequence>MLAFTLPLMAQEVEVKEVDGKTEVTVKKHRDEGDMRAWKQRGDMKRGGMDQRKKRMAMANKRKMHKKRAIRSFVRVIVIGGIAYYVGYLHGEKNNKGGWDRKPPMRPGEGK</sequence>
<proteinExistence type="predicted"/>
<dbReference type="EMBL" id="UINC01090427">
    <property type="protein sequence ID" value="SVC42361.1"/>
    <property type="molecule type" value="Genomic_DNA"/>
</dbReference>
<organism evidence="3">
    <name type="scientific">marine metagenome</name>
    <dbReference type="NCBI Taxonomy" id="408172"/>
    <lineage>
        <taxon>unclassified sequences</taxon>
        <taxon>metagenomes</taxon>
        <taxon>ecological metagenomes</taxon>
    </lineage>
</organism>
<feature type="region of interest" description="Disordered" evidence="1">
    <location>
        <begin position="26"/>
        <end position="53"/>
    </location>
</feature>
<evidence type="ECO:0000256" key="1">
    <source>
        <dbReference type="SAM" id="MobiDB-lite"/>
    </source>
</evidence>
<feature type="compositionally biased region" description="Basic and acidic residues" evidence="1">
    <location>
        <begin position="26"/>
        <end position="51"/>
    </location>
</feature>
<keyword evidence="2" id="KW-0472">Membrane</keyword>
<evidence type="ECO:0000313" key="3">
    <source>
        <dbReference type="EMBL" id="SVC42361.1"/>
    </source>
</evidence>
<feature type="transmembrane region" description="Helical" evidence="2">
    <location>
        <begin position="72"/>
        <end position="91"/>
    </location>
</feature>
<evidence type="ECO:0008006" key="4">
    <source>
        <dbReference type="Google" id="ProtNLM"/>
    </source>
</evidence>
<feature type="region of interest" description="Disordered" evidence="1">
    <location>
        <begin position="91"/>
        <end position="111"/>
    </location>
</feature>
<reference evidence="3" key="1">
    <citation type="submission" date="2018-05" db="EMBL/GenBank/DDBJ databases">
        <authorList>
            <person name="Lanie J.A."/>
            <person name="Ng W.-L."/>
            <person name="Kazmierczak K.M."/>
            <person name="Andrzejewski T.M."/>
            <person name="Davidsen T.M."/>
            <person name="Wayne K.J."/>
            <person name="Tettelin H."/>
            <person name="Glass J.I."/>
            <person name="Rusch D."/>
            <person name="Podicherti R."/>
            <person name="Tsui H.-C.T."/>
            <person name="Winkler M.E."/>
        </authorList>
    </citation>
    <scope>NUCLEOTIDE SEQUENCE</scope>
</reference>
<accession>A0A382M571</accession>
<gene>
    <name evidence="3" type="ORF">METZ01_LOCUS295215</name>
</gene>